<evidence type="ECO:0000313" key="1">
    <source>
        <dbReference type="EMBL" id="EPB75647.1"/>
    </source>
</evidence>
<keyword evidence="2" id="KW-1185">Reference proteome</keyword>
<protein>
    <submittedName>
        <fullName evidence="1">Uncharacterized protein</fullName>
    </submittedName>
</protein>
<name>A0A0D6M6Y1_9BILA</name>
<dbReference type="PANTHER" id="PTHR14918">
    <property type="entry name" value="KICSTOR COMPLEX PROTEIN SZT2"/>
    <property type="match status" value="1"/>
</dbReference>
<dbReference type="Proteomes" id="UP000054495">
    <property type="component" value="Unassembled WGS sequence"/>
</dbReference>
<dbReference type="AlphaFoldDB" id="A0A0D6M6Y1"/>
<dbReference type="InterPro" id="IPR033228">
    <property type="entry name" value="SZT2"/>
</dbReference>
<accession>A0A0D6M6Y1</accession>
<dbReference type="PANTHER" id="PTHR14918:SF3">
    <property type="entry name" value="KICSTOR COMPLEX PROTEIN SZT2"/>
    <property type="match status" value="1"/>
</dbReference>
<organism evidence="1 2">
    <name type="scientific">Ancylostoma ceylanicum</name>
    <dbReference type="NCBI Taxonomy" id="53326"/>
    <lineage>
        <taxon>Eukaryota</taxon>
        <taxon>Metazoa</taxon>
        <taxon>Ecdysozoa</taxon>
        <taxon>Nematoda</taxon>
        <taxon>Chromadorea</taxon>
        <taxon>Rhabditida</taxon>
        <taxon>Rhabditina</taxon>
        <taxon>Rhabditomorpha</taxon>
        <taxon>Strongyloidea</taxon>
        <taxon>Ancylostomatidae</taxon>
        <taxon>Ancylostomatinae</taxon>
        <taxon>Ancylostoma</taxon>
    </lineage>
</organism>
<sequence length="792" mass="90183">MTGEETSSGAGTGTLRDAKEIFIFMHRNFRVSRNIRAHWLFDHLNKAVEIEDSPGEGEYSNEMSVVGIIPKDGEANDYVVGEKFRVCLNTKDEESNCCLHTKLLECLRLSMASVGKSFTIPGTRRTFCPQIYVSVCVFIPFLAFEQDLNKFDSTCGDIECMGEYETARTLSMCNDGSPSKLQGRSRSEACFGHVASCELFHFLAMATFGAYIPNCRCSIGVDMNEIHEPLVCSDTEEEVDEEEFKPLNPFHRALLCWCFQNALQDNVHITNLVNEINPEFAQLYKKALKVAEELLFREDVTVDLVIQAPYHELKDLLSEGQFPNAVRQKLVKSLRNLIDEAEQESAKTFVGFWSSLCQLSEKSWQKWVHMHAERIVLRSSNLPFNMFGAKNDVKIDCQAAEEKLHDVLREQSSFCLVQRQTYVTFVYGQNSNVPVYFYMVKVTLEPPCLILRTAFLGGISSTERRNVVDALRRRLLDLRLIVDGKETEALSVIRRPLERIMIRYRSIPKDLQTIVRVREDESMEDPKLLILHNAISKYLECRRRIWNLPQLNVANDRTTRATAEYILSVLMQRRLQEGFRVAWTHEGIVGFCRQVIVQSGPALQQYVIFPPTKAAVMVRVDRERLPSLSEWGIFLEGMSTYTTSQYTAWRGFRRMDIPQWKTVSFADTLVVPYLAKAATRTSAGAEPAAQLSAEKERQSDGRPLVLIAESWSEPCAICESKVLPNLLATCRRRQRRRHRCAILATVMVAVCLSRATPNIPISSGHPQDFGLVKPMYRCAMAIPLKLLIFVDI</sequence>
<gene>
    <name evidence="1" type="ORF">ANCCEY_05283</name>
</gene>
<proteinExistence type="predicted"/>
<reference evidence="1 2" key="1">
    <citation type="submission" date="2013-05" db="EMBL/GenBank/DDBJ databases">
        <title>Draft genome of the parasitic nematode Anyclostoma ceylanicum.</title>
        <authorList>
            <person name="Mitreva M."/>
        </authorList>
    </citation>
    <scope>NUCLEOTIDE SEQUENCE [LARGE SCALE GENOMIC DNA]</scope>
</reference>
<dbReference type="EMBL" id="KE124893">
    <property type="protein sequence ID" value="EPB75647.1"/>
    <property type="molecule type" value="Genomic_DNA"/>
</dbReference>
<dbReference type="GO" id="GO:0005777">
    <property type="term" value="C:peroxisome"/>
    <property type="evidence" value="ECO:0007669"/>
    <property type="project" value="InterPro"/>
</dbReference>
<evidence type="ECO:0000313" key="2">
    <source>
        <dbReference type="Proteomes" id="UP000054495"/>
    </source>
</evidence>